<dbReference type="InterPro" id="IPR002716">
    <property type="entry name" value="PIN_dom"/>
</dbReference>
<dbReference type="OrthoDB" id="9798990at2"/>
<gene>
    <name evidence="2" type="ORF">AZI86_10895</name>
</gene>
<dbReference type="AlphaFoldDB" id="A0A150WL51"/>
<dbReference type="Pfam" id="PF01850">
    <property type="entry name" value="PIN"/>
    <property type="match status" value="1"/>
</dbReference>
<dbReference type="InterPro" id="IPR029060">
    <property type="entry name" value="PIN-like_dom_sf"/>
</dbReference>
<organism evidence="2 3">
    <name type="scientific">Bdellovibrio bacteriovorus</name>
    <dbReference type="NCBI Taxonomy" id="959"/>
    <lineage>
        <taxon>Bacteria</taxon>
        <taxon>Pseudomonadati</taxon>
        <taxon>Bdellovibrionota</taxon>
        <taxon>Bdellovibrionia</taxon>
        <taxon>Bdellovibrionales</taxon>
        <taxon>Pseudobdellovibrionaceae</taxon>
        <taxon>Bdellovibrio</taxon>
    </lineage>
</organism>
<sequence length="141" mass="15655">MTSSRLLLDTHAWVWLALGNEKMKKGPAKSLIEKSFKDRALCISAISLWEISMLEAKGRLTLTEPILDWIELSIQRLGLEVLPLSADVAVESSRLPGGFHGDPADRIIVATARKNRLQLVTQDELILSYAKQGLVRALACY</sequence>
<feature type="domain" description="PIN" evidence="1">
    <location>
        <begin position="7"/>
        <end position="128"/>
    </location>
</feature>
<dbReference type="RefSeq" id="WP_061835221.1">
    <property type="nucleotide sequence ID" value="NZ_LUKE01000002.1"/>
</dbReference>
<evidence type="ECO:0000313" key="3">
    <source>
        <dbReference type="Proteomes" id="UP000075320"/>
    </source>
</evidence>
<reference evidence="2 3" key="1">
    <citation type="submission" date="2016-03" db="EMBL/GenBank/DDBJ databases">
        <authorList>
            <person name="Ploux O."/>
        </authorList>
    </citation>
    <scope>NUCLEOTIDE SEQUENCE [LARGE SCALE GENOMIC DNA]</scope>
    <source>
        <strain evidence="2 3">R0</strain>
    </source>
</reference>
<dbReference type="Gene3D" id="3.40.50.1010">
    <property type="entry name" value="5'-nuclease"/>
    <property type="match status" value="1"/>
</dbReference>
<dbReference type="Proteomes" id="UP000075320">
    <property type="component" value="Unassembled WGS sequence"/>
</dbReference>
<name>A0A150WL51_BDEBC</name>
<dbReference type="CDD" id="cd09872">
    <property type="entry name" value="PIN_Sll0205-like"/>
    <property type="match status" value="1"/>
</dbReference>
<dbReference type="PANTHER" id="PTHR36173:SF1">
    <property type="entry name" value="RIBONUCLEASE VAPC22"/>
    <property type="match status" value="1"/>
</dbReference>
<dbReference type="EMBL" id="LUKE01000002">
    <property type="protein sequence ID" value="KYG64710.1"/>
    <property type="molecule type" value="Genomic_DNA"/>
</dbReference>
<proteinExistence type="predicted"/>
<keyword evidence="3" id="KW-1185">Reference proteome</keyword>
<evidence type="ECO:0000313" key="2">
    <source>
        <dbReference type="EMBL" id="KYG64710.1"/>
    </source>
</evidence>
<dbReference type="SUPFAM" id="SSF88723">
    <property type="entry name" value="PIN domain-like"/>
    <property type="match status" value="1"/>
</dbReference>
<dbReference type="InterPro" id="IPR052919">
    <property type="entry name" value="TA_system_RNase"/>
</dbReference>
<protein>
    <recommendedName>
        <fullName evidence="1">PIN domain-containing protein</fullName>
    </recommendedName>
</protein>
<dbReference type="InterPro" id="IPR041705">
    <property type="entry name" value="PIN_Sll0205"/>
</dbReference>
<comment type="caution">
    <text evidence="2">The sequence shown here is derived from an EMBL/GenBank/DDBJ whole genome shotgun (WGS) entry which is preliminary data.</text>
</comment>
<dbReference type="PANTHER" id="PTHR36173">
    <property type="entry name" value="RIBONUCLEASE VAPC16-RELATED"/>
    <property type="match status" value="1"/>
</dbReference>
<evidence type="ECO:0000259" key="1">
    <source>
        <dbReference type="Pfam" id="PF01850"/>
    </source>
</evidence>
<accession>A0A150WL51</accession>